<evidence type="ECO:0000313" key="4">
    <source>
        <dbReference type="RefSeq" id="XP_009296477.1"/>
    </source>
</evidence>
<reference evidence="4" key="1">
    <citation type="submission" date="2025-08" db="UniProtKB">
        <authorList>
            <consortium name="RefSeq"/>
        </authorList>
    </citation>
    <scope>IDENTIFICATION</scope>
    <source>
        <strain evidence="4">Tuebingen</strain>
        <tissue evidence="4">Fibroblasts and whole tissue</tissue>
    </source>
</reference>
<dbReference type="InterPro" id="IPR048271">
    <property type="entry name" value="PNMA_N"/>
</dbReference>
<dbReference type="KEGG" id="dre:103909885"/>
<evidence type="ECO:0000259" key="2">
    <source>
        <dbReference type="Pfam" id="PF20846"/>
    </source>
</evidence>
<dbReference type="PANTHER" id="PTHR23095:SF51">
    <property type="entry name" value="PARANEOPLASTIC ANTIGEN MA1 HOMOLOG-RELATED"/>
    <property type="match status" value="1"/>
</dbReference>
<evidence type="ECO:0000313" key="3">
    <source>
        <dbReference type="Proteomes" id="UP000000437"/>
    </source>
</evidence>
<name>A0A8M3APX1_DANRE</name>
<accession>A0A8M3APX1</accession>
<dbReference type="AlphaFoldDB" id="A0A8M3APX1"/>
<keyword evidence="3" id="KW-1185">Reference proteome</keyword>
<evidence type="ECO:0000259" key="1">
    <source>
        <dbReference type="Pfam" id="PF14893"/>
    </source>
</evidence>
<dbReference type="GlyGen" id="A0A8M3APX1">
    <property type="glycosylation" value="2 sites"/>
</dbReference>
<feature type="domain" description="Paraneoplastic antigen Ma-like C-terminal" evidence="1">
    <location>
        <begin position="178"/>
        <end position="264"/>
    </location>
</feature>
<sequence length="264" mass="29407">MALRKDPSLQAELTKWCEAASIDSTHALILLNVPVYTEVAEIEDVMETVKALGRVRVRDTREGPTAQSMMVLCECRQATDSTRIPPEVTRGEKSEPWSVIVIQPSESASNTDAEGFSEKLTKFLMEEGKTFSDVKALITPHSAGDSSPESIIRAMGEVLEKTIKPTSDGNAYRRLRTFSAIVPTPIGEENMDNWIDQARLMITECDCTEKDKRRRIMESLKGPAMEIVRAVRFSNPEADALEYVEALESSFGSSESGEDLYFKF</sequence>
<dbReference type="InterPro" id="IPR048270">
    <property type="entry name" value="PNMA_C"/>
</dbReference>
<dbReference type="Proteomes" id="UP000000437">
    <property type="component" value="Chromosome 2"/>
</dbReference>
<proteinExistence type="predicted"/>
<feature type="domain" description="Paraneoplastic antigen Ma-like N-terminal" evidence="2">
    <location>
        <begin position="13"/>
        <end position="100"/>
    </location>
</feature>
<organism evidence="3 4">
    <name type="scientific">Danio rerio</name>
    <name type="common">Zebrafish</name>
    <name type="synonym">Brachydanio rerio</name>
    <dbReference type="NCBI Taxonomy" id="7955"/>
    <lineage>
        <taxon>Eukaryota</taxon>
        <taxon>Metazoa</taxon>
        <taxon>Chordata</taxon>
        <taxon>Craniata</taxon>
        <taxon>Vertebrata</taxon>
        <taxon>Euteleostomi</taxon>
        <taxon>Actinopterygii</taxon>
        <taxon>Neopterygii</taxon>
        <taxon>Teleostei</taxon>
        <taxon>Ostariophysi</taxon>
        <taxon>Cypriniformes</taxon>
        <taxon>Danionidae</taxon>
        <taxon>Danioninae</taxon>
        <taxon>Danio</taxon>
    </lineage>
</organism>
<dbReference type="GeneID" id="103909885"/>
<dbReference type="Pfam" id="PF20846">
    <property type="entry name" value="PNMA_N"/>
    <property type="match status" value="1"/>
</dbReference>
<protein>
    <submittedName>
        <fullName evidence="4">Paraneoplastic antigen Ma1 homolog</fullName>
    </submittedName>
</protein>
<dbReference type="Pfam" id="PF14893">
    <property type="entry name" value="PNMA"/>
    <property type="match status" value="1"/>
</dbReference>
<dbReference type="InterPro" id="IPR026523">
    <property type="entry name" value="PNMA"/>
</dbReference>
<gene>
    <name evidence="4" type="primary">LOC103909885</name>
</gene>
<dbReference type="PANTHER" id="PTHR23095">
    <property type="entry name" value="PARANEOPLASTIC ANTIGEN"/>
    <property type="match status" value="1"/>
</dbReference>
<dbReference type="RefSeq" id="XP_009296477.1">
    <property type="nucleotide sequence ID" value="XM_009298202.1"/>
</dbReference>
<dbReference type="OrthoDB" id="115435at2759"/>